<dbReference type="Proteomes" id="UP000576792">
    <property type="component" value="Unassembled WGS sequence"/>
</dbReference>
<feature type="transmembrane region" description="Helical" evidence="1">
    <location>
        <begin position="282"/>
        <end position="300"/>
    </location>
</feature>
<protein>
    <submittedName>
        <fullName evidence="3">Membrane protease YdiL (CAAX protease family)</fullName>
    </submittedName>
</protein>
<keyword evidence="1" id="KW-0472">Membrane</keyword>
<feature type="domain" description="CAAX prenyl protease 2/Lysostaphin resistance protein A-like" evidence="2">
    <location>
        <begin position="142"/>
        <end position="254"/>
    </location>
</feature>
<dbReference type="EMBL" id="JAATJN010000001">
    <property type="protein sequence ID" value="NJC56565.1"/>
    <property type="molecule type" value="Genomic_DNA"/>
</dbReference>
<feature type="transmembrane region" description="Helical" evidence="1">
    <location>
        <begin position="103"/>
        <end position="124"/>
    </location>
</feature>
<dbReference type="GO" id="GO:0080120">
    <property type="term" value="P:CAAX-box protein maturation"/>
    <property type="evidence" value="ECO:0007669"/>
    <property type="project" value="UniProtKB-ARBA"/>
</dbReference>
<keyword evidence="4" id="KW-1185">Reference proteome</keyword>
<dbReference type="RefSeq" id="WP_167950425.1">
    <property type="nucleotide sequence ID" value="NZ_BAAAPQ010000025.1"/>
</dbReference>
<sequence>MHRIPTATVDARSSRPSVLARALTAWAILCLCVGLSITFTRVVDSWTALDPLATRAAQAILTAAMVVPLMMLLHRRLENRSSLDKDSSPSAWAEASPSAWARAAALGIAVGLCTAVLTWGPAFWAGWIRFGGVSTTQLLIFLVVNTLIVLAYEAVPEELALRGYAWDALRRRLGPFASAAGVTILFCATYTGISAVQTGSALMFGVRADGISVSPGGDPIAYLVQISLFGLTLIAARSLPLRGGLAAAITFHLVHLTANRLLFGGLGGFDTGVDVTIVTPDAVGLVLVHIALSGVVFLGLRRTLKSRRSGGSPGQRGLSTPGGR</sequence>
<organism evidence="3 4">
    <name type="scientific">Brevibacterium marinum</name>
    <dbReference type="NCBI Taxonomy" id="418643"/>
    <lineage>
        <taxon>Bacteria</taxon>
        <taxon>Bacillati</taxon>
        <taxon>Actinomycetota</taxon>
        <taxon>Actinomycetes</taxon>
        <taxon>Micrococcales</taxon>
        <taxon>Brevibacteriaceae</taxon>
        <taxon>Brevibacterium</taxon>
    </lineage>
</organism>
<dbReference type="InterPro" id="IPR003675">
    <property type="entry name" value="Rce1/LyrA-like_dom"/>
</dbReference>
<dbReference type="Pfam" id="PF02517">
    <property type="entry name" value="Rce1-like"/>
    <property type="match status" value="1"/>
</dbReference>
<evidence type="ECO:0000313" key="4">
    <source>
        <dbReference type="Proteomes" id="UP000576792"/>
    </source>
</evidence>
<dbReference type="GO" id="GO:0006508">
    <property type="term" value="P:proteolysis"/>
    <property type="evidence" value="ECO:0007669"/>
    <property type="project" value="UniProtKB-KW"/>
</dbReference>
<keyword evidence="3" id="KW-0378">Hydrolase</keyword>
<evidence type="ECO:0000313" key="3">
    <source>
        <dbReference type="EMBL" id="NJC56565.1"/>
    </source>
</evidence>
<feature type="transmembrane region" description="Helical" evidence="1">
    <location>
        <begin position="243"/>
        <end position="262"/>
    </location>
</feature>
<feature type="transmembrane region" description="Helical" evidence="1">
    <location>
        <begin position="176"/>
        <end position="199"/>
    </location>
</feature>
<reference evidence="3 4" key="1">
    <citation type="submission" date="2020-03" db="EMBL/GenBank/DDBJ databases">
        <title>Sequencing the genomes of 1000 actinobacteria strains.</title>
        <authorList>
            <person name="Klenk H.-P."/>
        </authorList>
    </citation>
    <scope>NUCLEOTIDE SEQUENCE [LARGE SCALE GENOMIC DNA]</scope>
    <source>
        <strain evidence="3 4">DSM 18964</strain>
    </source>
</reference>
<feature type="transmembrane region" description="Helical" evidence="1">
    <location>
        <begin position="136"/>
        <end position="155"/>
    </location>
</feature>
<keyword evidence="1" id="KW-0812">Transmembrane</keyword>
<evidence type="ECO:0000256" key="1">
    <source>
        <dbReference type="SAM" id="Phobius"/>
    </source>
</evidence>
<comment type="caution">
    <text evidence="3">The sequence shown here is derived from an EMBL/GenBank/DDBJ whole genome shotgun (WGS) entry which is preliminary data.</text>
</comment>
<evidence type="ECO:0000259" key="2">
    <source>
        <dbReference type="Pfam" id="PF02517"/>
    </source>
</evidence>
<feature type="transmembrane region" description="Helical" evidence="1">
    <location>
        <begin position="52"/>
        <end position="73"/>
    </location>
</feature>
<name>A0A846RYP3_9MICO</name>
<proteinExistence type="predicted"/>
<dbReference type="AlphaFoldDB" id="A0A846RYP3"/>
<accession>A0A846RYP3</accession>
<gene>
    <name evidence="3" type="ORF">BKA07_001600</name>
</gene>
<feature type="transmembrane region" description="Helical" evidence="1">
    <location>
        <begin position="219"/>
        <end position="236"/>
    </location>
</feature>
<feature type="transmembrane region" description="Helical" evidence="1">
    <location>
        <begin position="20"/>
        <end position="40"/>
    </location>
</feature>
<dbReference type="GO" id="GO:0004175">
    <property type="term" value="F:endopeptidase activity"/>
    <property type="evidence" value="ECO:0007669"/>
    <property type="project" value="UniProtKB-ARBA"/>
</dbReference>
<keyword evidence="1" id="KW-1133">Transmembrane helix</keyword>
<keyword evidence="3" id="KW-0645">Protease</keyword>